<accession>A0ABW2TX84</accession>
<comment type="caution">
    <text evidence="2">The sequence shown here is derived from an EMBL/GenBank/DDBJ whole genome shotgun (WGS) entry which is preliminary data.</text>
</comment>
<keyword evidence="1" id="KW-0812">Transmembrane</keyword>
<evidence type="ECO:0000313" key="3">
    <source>
        <dbReference type="Proteomes" id="UP001596512"/>
    </source>
</evidence>
<feature type="transmembrane region" description="Helical" evidence="1">
    <location>
        <begin position="65"/>
        <end position="86"/>
    </location>
</feature>
<feature type="transmembrane region" description="Helical" evidence="1">
    <location>
        <begin position="37"/>
        <end position="58"/>
    </location>
</feature>
<proteinExistence type="predicted"/>
<evidence type="ECO:0000313" key="2">
    <source>
        <dbReference type="EMBL" id="MFC7618091.1"/>
    </source>
</evidence>
<protein>
    <submittedName>
        <fullName evidence="2">Uncharacterized protein</fullName>
    </submittedName>
</protein>
<keyword evidence="1" id="KW-1133">Transmembrane helix</keyword>
<gene>
    <name evidence="2" type="ORF">ACFQV2_36585</name>
</gene>
<name>A0ABW2TX84_9PSEU</name>
<keyword evidence="3" id="KW-1185">Reference proteome</keyword>
<reference evidence="3" key="1">
    <citation type="journal article" date="2019" name="Int. J. Syst. Evol. Microbiol.">
        <title>The Global Catalogue of Microorganisms (GCM) 10K type strain sequencing project: providing services to taxonomists for standard genome sequencing and annotation.</title>
        <authorList>
            <consortium name="The Broad Institute Genomics Platform"/>
            <consortium name="The Broad Institute Genome Sequencing Center for Infectious Disease"/>
            <person name="Wu L."/>
            <person name="Ma J."/>
        </authorList>
    </citation>
    <scope>NUCLEOTIDE SEQUENCE [LARGE SCALE GENOMIC DNA]</scope>
    <source>
        <strain evidence="3">JCM 17695</strain>
    </source>
</reference>
<dbReference type="Proteomes" id="UP001596512">
    <property type="component" value="Unassembled WGS sequence"/>
</dbReference>
<keyword evidence="1" id="KW-0472">Membrane</keyword>
<dbReference type="EMBL" id="JBHTEY010000004">
    <property type="protein sequence ID" value="MFC7618091.1"/>
    <property type="molecule type" value="Genomic_DNA"/>
</dbReference>
<sequence length="88" mass="8602">MSRALVLVAAAAVLAASGLVSFVVLLLGPAVPGRPVAGVVVFTLVIALSGAAAVVLAVRGRPAVWGCSTLLVGAAVAALLLAALLYQR</sequence>
<organism evidence="2 3">
    <name type="scientific">Actinokineospora soli</name>
    <dbReference type="NCBI Taxonomy" id="1048753"/>
    <lineage>
        <taxon>Bacteria</taxon>
        <taxon>Bacillati</taxon>
        <taxon>Actinomycetota</taxon>
        <taxon>Actinomycetes</taxon>
        <taxon>Pseudonocardiales</taxon>
        <taxon>Pseudonocardiaceae</taxon>
        <taxon>Actinokineospora</taxon>
    </lineage>
</organism>
<evidence type="ECO:0000256" key="1">
    <source>
        <dbReference type="SAM" id="Phobius"/>
    </source>
</evidence>